<feature type="transmembrane region" description="Helical" evidence="1">
    <location>
        <begin position="139"/>
        <end position="159"/>
    </location>
</feature>
<dbReference type="InterPro" id="IPR036259">
    <property type="entry name" value="MFS_trans_sf"/>
</dbReference>
<feature type="transmembrane region" description="Helical" evidence="1">
    <location>
        <begin position="404"/>
        <end position="421"/>
    </location>
</feature>
<feature type="transmembrane region" description="Helical" evidence="1">
    <location>
        <begin position="34"/>
        <end position="63"/>
    </location>
</feature>
<dbReference type="SUPFAM" id="SSF103473">
    <property type="entry name" value="MFS general substrate transporter"/>
    <property type="match status" value="1"/>
</dbReference>
<dbReference type="STRING" id="311180.SAMN04488050_10248"/>
<keyword evidence="3" id="KW-1185">Reference proteome</keyword>
<feature type="transmembrane region" description="Helical" evidence="1">
    <location>
        <begin position="334"/>
        <end position="356"/>
    </location>
</feature>
<sequence>MNGLGLLLLVPLVLLGNGLRSVIASTVFVSEGSFASFLSITVEATAAIMELLMGAVLVSLLVAPWLMRRIPARRLAVWMCLMSGAAALGLAALFRFAPPVDTRVALVVLLFPMAGFGLATLAPISQAWTGFGGPRWEKFLTGVWSVAMPLAFLVTPQLVRVVAPRHGLDSFFAGFAVVVLLLIGAILLLRRRAPEEAPDAPPLLSGRLMLAALMALILFEGLTFLTSLETIRSPLVLPLTAVFAASLWYLHKVWRAEPAGTAAAPGTRRRIAGLFAALFLLNVATTGFFDTAYLVRHACSTTLIDDRATLAALAQVIAATGTAMALARWNLHGTLILTGIGIAALGLVSYLAYPGLLVLNFYPVPDNAIFIGSRLLTGFGGGMATTATIFAVGRIAGPKSAAQLFLAFVIIIGTEIGLEGFELLSQLVTLSNGSTLPPYALIFGIQALLAICAMLPLVFAFGSASSPAPAAMGGTGQAKGLGS</sequence>
<dbReference type="EMBL" id="FOZW01000002">
    <property type="protein sequence ID" value="SFS51359.1"/>
    <property type="molecule type" value="Genomic_DNA"/>
</dbReference>
<dbReference type="RefSeq" id="WP_092419064.1">
    <property type="nucleotide sequence ID" value="NZ_FNCL01000001.1"/>
</dbReference>
<feature type="transmembrane region" description="Helical" evidence="1">
    <location>
        <begin position="441"/>
        <end position="462"/>
    </location>
</feature>
<protein>
    <recommendedName>
        <fullName evidence="4">MFS transporter</fullName>
    </recommendedName>
</protein>
<accession>A0A1I6QFU4</accession>
<feature type="transmembrane region" description="Helical" evidence="1">
    <location>
        <begin position="231"/>
        <end position="250"/>
    </location>
</feature>
<feature type="transmembrane region" description="Helical" evidence="1">
    <location>
        <begin position="171"/>
        <end position="189"/>
    </location>
</feature>
<evidence type="ECO:0000256" key="1">
    <source>
        <dbReference type="SAM" id="Phobius"/>
    </source>
</evidence>
<name>A0A1I6QFU4_9RHOB</name>
<dbReference type="Proteomes" id="UP000199392">
    <property type="component" value="Unassembled WGS sequence"/>
</dbReference>
<feature type="transmembrane region" description="Helical" evidence="1">
    <location>
        <begin position="368"/>
        <end position="392"/>
    </location>
</feature>
<evidence type="ECO:0000313" key="2">
    <source>
        <dbReference type="EMBL" id="SFS51359.1"/>
    </source>
</evidence>
<organism evidence="2 3">
    <name type="scientific">Alloyangia pacifica</name>
    <dbReference type="NCBI Taxonomy" id="311180"/>
    <lineage>
        <taxon>Bacteria</taxon>
        <taxon>Pseudomonadati</taxon>
        <taxon>Pseudomonadota</taxon>
        <taxon>Alphaproteobacteria</taxon>
        <taxon>Rhodobacterales</taxon>
        <taxon>Roseobacteraceae</taxon>
        <taxon>Alloyangia</taxon>
    </lineage>
</organism>
<feature type="transmembrane region" description="Helical" evidence="1">
    <location>
        <begin position="104"/>
        <end position="127"/>
    </location>
</feature>
<keyword evidence="1" id="KW-0812">Transmembrane</keyword>
<feature type="transmembrane region" description="Helical" evidence="1">
    <location>
        <begin position="271"/>
        <end position="289"/>
    </location>
</feature>
<dbReference type="AlphaFoldDB" id="A0A1I6QFU4"/>
<reference evidence="3" key="1">
    <citation type="submission" date="2016-10" db="EMBL/GenBank/DDBJ databases">
        <authorList>
            <person name="Varghese N."/>
            <person name="Submissions S."/>
        </authorList>
    </citation>
    <scope>NUCLEOTIDE SEQUENCE [LARGE SCALE GENOMIC DNA]</scope>
    <source>
        <strain evidence="3">DSM 26894</strain>
    </source>
</reference>
<evidence type="ECO:0000313" key="3">
    <source>
        <dbReference type="Proteomes" id="UP000199392"/>
    </source>
</evidence>
<feature type="transmembrane region" description="Helical" evidence="1">
    <location>
        <begin position="75"/>
        <end position="98"/>
    </location>
</feature>
<dbReference type="OrthoDB" id="7805935at2"/>
<feature type="transmembrane region" description="Helical" evidence="1">
    <location>
        <begin position="201"/>
        <end position="219"/>
    </location>
</feature>
<keyword evidence="1" id="KW-1133">Transmembrane helix</keyword>
<proteinExistence type="predicted"/>
<keyword evidence="1" id="KW-0472">Membrane</keyword>
<gene>
    <name evidence="2" type="ORF">SAMN04488050_10248</name>
</gene>
<feature type="transmembrane region" description="Helical" evidence="1">
    <location>
        <begin position="309"/>
        <end position="327"/>
    </location>
</feature>
<evidence type="ECO:0008006" key="4">
    <source>
        <dbReference type="Google" id="ProtNLM"/>
    </source>
</evidence>
<dbReference type="Gene3D" id="1.20.1250.20">
    <property type="entry name" value="MFS general substrate transporter like domains"/>
    <property type="match status" value="1"/>
</dbReference>